<organism evidence="1 2">
    <name type="scientific">Hephaestia caeni</name>
    <dbReference type="NCBI Taxonomy" id="645617"/>
    <lineage>
        <taxon>Bacteria</taxon>
        <taxon>Pseudomonadati</taxon>
        <taxon>Pseudomonadota</taxon>
        <taxon>Alphaproteobacteria</taxon>
        <taxon>Sphingomonadales</taxon>
        <taxon>Sphingomonadaceae</taxon>
        <taxon>Hephaestia</taxon>
    </lineage>
</organism>
<gene>
    <name evidence="1" type="ORF">DFR49_3783</name>
</gene>
<dbReference type="AlphaFoldDB" id="A0A397NVX4"/>
<dbReference type="OrthoDB" id="7581072at2"/>
<keyword evidence="2" id="KW-1185">Reference proteome</keyword>
<dbReference type="EMBL" id="QXDC01000004">
    <property type="protein sequence ID" value="RIA37894.1"/>
    <property type="molecule type" value="Genomic_DNA"/>
</dbReference>
<evidence type="ECO:0000313" key="1">
    <source>
        <dbReference type="EMBL" id="RIA37894.1"/>
    </source>
</evidence>
<proteinExistence type="predicted"/>
<comment type="caution">
    <text evidence="1">The sequence shown here is derived from an EMBL/GenBank/DDBJ whole genome shotgun (WGS) entry which is preliminary data.</text>
</comment>
<name>A0A397NVX4_9SPHN</name>
<accession>A0A397NVX4</accession>
<dbReference type="Proteomes" id="UP000266568">
    <property type="component" value="Unassembled WGS sequence"/>
</dbReference>
<sequence length="76" mass="7859">MVDLGFSRFDKSEALVGLPPDLAVMMVSVSARQAASPTALFFARMACPCAEAGLLAPAHGAFNAVVAATLRGRHEA</sequence>
<evidence type="ECO:0000313" key="2">
    <source>
        <dbReference type="Proteomes" id="UP000266568"/>
    </source>
</evidence>
<dbReference type="RefSeq" id="WP_119037136.1">
    <property type="nucleotide sequence ID" value="NZ_QXDC01000004.1"/>
</dbReference>
<protein>
    <submittedName>
        <fullName evidence="1">Uncharacterized protein</fullName>
    </submittedName>
</protein>
<reference evidence="1 2" key="1">
    <citation type="submission" date="2018-08" db="EMBL/GenBank/DDBJ databases">
        <title>Genomic Encyclopedia of Type Strains, Phase IV (KMG-IV): sequencing the most valuable type-strain genomes for metagenomic binning, comparative biology and taxonomic classification.</title>
        <authorList>
            <person name="Goeker M."/>
        </authorList>
    </citation>
    <scope>NUCLEOTIDE SEQUENCE [LARGE SCALE GENOMIC DNA]</scope>
    <source>
        <strain evidence="1 2">DSM 25527</strain>
    </source>
</reference>